<organism evidence="2 3">
    <name type="scientific">Iphiclides podalirius</name>
    <name type="common">scarce swallowtail</name>
    <dbReference type="NCBI Taxonomy" id="110791"/>
    <lineage>
        <taxon>Eukaryota</taxon>
        <taxon>Metazoa</taxon>
        <taxon>Ecdysozoa</taxon>
        <taxon>Arthropoda</taxon>
        <taxon>Hexapoda</taxon>
        <taxon>Insecta</taxon>
        <taxon>Pterygota</taxon>
        <taxon>Neoptera</taxon>
        <taxon>Endopterygota</taxon>
        <taxon>Lepidoptera</taxon>
        <taxon>Glossata</taxon>
        <taxon>Ditrysia</taxon>
        <taxon>Papilionoidea</taxon>
        <taxon>Papilionidae</taxon>
        <taxon>Papilioninae</taxon>
        <taxon>Iphiclides</taxon>
    </lineage>
</organism>
<keyword evidence="3" id="KW-1185">Reference proteome</keyword>
<accession>A0ABN8IPT3</accession>
<dbReference type="EMBL" id="OW152815">
    <property type="protein sequence ID" value="CAH2063291.1"/>
    <property type="molecule type" value="Genomic_DNA"/>
</dbReference>
<sequence>MAGKSTLFHLGEFRYNESHPDAPRANLALALNGRHRWHDAKFNVSIQRTGARLRLLRAEFGFNLRGARVRECARARRTRYSRTLARAPSSALQFVGPAAPARNCTALGRAACVKSARRARGAARRAPRALARKPQRPAVTARRPREYAAPTGPAQQATRETPPIAYETLVQCQCEITRQFPAQRPPRLFGSFANFFLKKRRDGDEAVFIGPPCSIYLPNKR</sequence>
<protein>
    <submittedName>
        <fullName evidence="2">Uncharacterized protein</fullName>
    </submittedName>
</protein>
<evidence type="ECO:0000313" key="2">
    <source>
        <dbReference type="EMBL" id="CAH2063291.1"/>
    </source>
</evidence>
<name>A0ABN8IPT3_9NEOP</name>
<reference evidence="2" key="1">
    <citation type="submission" date="2022-03" db="EMBL/GenBank/DDBJ databases">
        <authorList>
            <person name="Martin H S."/>
        </authorList>
    </citation>
    <scope>NUCLEOTIDE SEQUENCE</scope>
</reference>
<feature type="region of interest" description="Disordered" evidence="1">
    <location>
        <begin position="123"/>
        <end position="160"/>
    </location>
</feature>
<proteinExistence type="predicted"/>
<feature type="non-terminal residue" evidence="2">
    <location>
        <position position="221"/>
    </location>
</feature>
<evidence type="ECO:0000256" key="1">
    <source>
        <dbReference type="SAM" id="MobiDB-lite"/>
    </source>
</evidence>
<evidence type="ECO:0000313" key="3">
    <source>
        <dbReference type="Proteomes" id="UP000837857"/>
    </source>
</evidence>
<dbReference type="Proteomes" id="UP000837857">
    <property type="component" value="Chromosome 3"/>
</dbReference>
<feature type="compositionally biased region" description="Basic residues" evidence="1">
    <location>
        <begin position="123"/>
        <end position="135"/>
    </location>
</feature>
<gene>
    <name evidence="2" type="ORF">IPOD504_LOCUS12456</name>
</gene>